<name>A0AAV1T6J3_9STRA</name>
<feature type="region of interest" description="Disordered" evidence="1">
    <location>
        <begin position="1"/>
        <end position="50"/>
    </location>
</feature>
<organism evidence="2 3">
    <name type="scientific">Peronospora matthiolae</name>
    <dbReference type="NCBI Taxonomy" id="2874970"/>
    <lineage>
        <taxon>Eukaryota</taxon>
        <taxon>Sar</taxon>
        <taxon>Stramenopiles</taxon>
        <taxon>Oomycota</taxon>
        <taxon>Peronosporomycetes</taxon>
        <taxon>Peronosporales</taxon>
        <taxon>Peronosporaceae</taxon>
        <taxon>Peronospora</taxon>
    </lineage>
</organism>
<evidence type="ECO:0000256" key="1">
    <source>
        <dbReference type="SAM" id="MobiDB-lite"/>
    </source>
</evidence>
<gene>
    <name evidence="2" type="ORF">PM001_LOCUS1908</name>
</gene>
<reference evidence="2" key="1">
    <citation type="submission" date="2024-01" db="EMBL/GenBank/DDBJ databases">
        <authorList>
            <person name="Webb A."/>
        </authorList>
    </citation>
    <scope>NUCLEOTIDE SEQUENCE</scope>
    <source>
        <strain evidence="2">Pm1</strain>
    </source>
</reference>
<dbReference type="EMBL" id="CAKLBY020000016">
    <property type="protein sequence ID" value="CAK7899608.1"/>
    <property type="molecule type" value="Genomic_DNA"/>
</dbReference>
<feature type="compositionally biased region" description="Acidic residues" evidence="1">
    <location>
        <begin position="38"/>
        <end position="49"/>
    </location>
</feature>
<evidence type="ECO:0000313" key="2">
    <source>
        <dbReference type="EMBL" id="CAK7899608.1"/>
    </source>
</evidence>
<feature type="compositionally biased region" description="Basic and acidic residues" evidence="1">
    <location>
        <begin position="1"/>
        <end position="37"/>
    </location>
</feature>
<comment type="caution">
    <text evidence="2">The sequence shown here is derived from an EMBL/GenBank/DDBJ whole genome shotgun (WGS) entry which is preliminary data.</text>
</comment>
<accession>A0AAV1T6J3</accession>
<proteinExistence type="predicted"/>
<dbReference type="Proteomes" id="UP001162060">
    <property type="component" value="Unassembled WGS sequence"/>
</dbReference>
<sequence length="71" mass="7689">MLRCGDVEPVEHSRAEGPNAEERKEDNGEEETAAKDEGDLDERDAEEVPESVVRLRVTLAVVDGSFPHGGG</sequence>
<protein>
    <submittedName>
        <fullName evidence="2">Uncharacterized protein</fullName>
    </submittedName>
</protein>
<evidence type="ECO:0000313" key="3">
    <source>
        <dbReference type="Proteomes" id="UP001162060"/>
    </source>
</evidence>
<dbReference type="AlphaFoldDB" id="A0AAV1T6J3"/>